<dbReference type="STRING" id="161767.ENSAPEP00000033313"/>
<evidence type="ECO:0000256" key="3">
    <source>
        <dbReference type="ARBA" id="ARBA00030688"/>
    </source>
</evidence>
<dbReference type="GO" id="GO:0000776">
    <property type="term" value="C:kinetochore"/>
    <property type="evidence" value="ECO:0007669"/>
    <property type="project" value="TreeGrafter"/>
</dbReference>
<proteinExistence type="inferred from homology"/>
<dbReference type="PANTHER" id="PTHR21032">
    <property type="entry name" value="G PATCH DOMAIN-CONTAINING PROTEIN 11"/>
    <property type="match status" value="1"/>
</dbReference>
<reference evidence="6" key="3">
    <citation type="submission" date="2025-09" db="UniProtKB">
        <authorList>
            <consortium name="Ensembl"/>
        </authorList>
    </citation>
    <scope>IDENTIFICATION</scope>
</reference>
<evidence type="ECO:0000313" key="7">
    <source>
        <dbReference type="Proteomes" id="UP000265080"/>
    </source>
</evidence>
<dbReference type="GO" id="GO:0003676">
    <property type="term" value="F:nucleic acid binding"/>
    <property type="evidence" value="ECO:0007669"/>
    <property type="project" value="InterPro"/>
</dbReference>
<protein>
    <recommendedName>
        <fullName evidence="2">G patch domain-containing protein 11</fullName>
    </recommendedName>
    <alternativeName>
        <fullName evidence="3">Coiled-coil domain-containing protein 75</fullName>
    </alternativeName>
</protein>
<comment type="similarity">
    <text evidence="1">Belongs to the GPATCH11 family.</text>
</comment>
<feature type="region of interest" description="Disordered" evidence="4">
    <location>
        <begin position="35"/>
        <end position="70"/>
    </location>
</feature>
<dbReference type="Pfam" id="PF01585">
    <property type="entry name" value="G-patch"/>
    <property type="match status" value="1"/>
</dbReference>
<evidence type="ECO:0000313" key="6">
    <source>
        <dbReference type="Ensembl" id="ENSAPEP00000033313.1"/>
    </source>
</evidence>
<organism evidence="6 7">
    <name type="scientific">Amphiprion percula</name>
    <name type="common">Orange clownfish</name>
    <name type="synonym">Lutjanus percula</name>
    <dbReference type="NCBI Taxonomy" id="161767"/>
    <lineage>
        <taxon>Eukaryota</taxon>
        <taxon>Metazoa</taxon>
        <taxon>Chordata</taxon>
        <taxon>Craniata</taxon>
        <taxon>Vertebrata</taxon>
        <taxon>Euteleostomi</taxon>
        <taxon>Actinopterygii</taxon>
        <taxon>Neopterygii</taxon>
        <taxon>Teleostei</taxon>
        <taxon>Neoteleostei</taxon>
        <taxon>Acanthomorphata</taxon>
        <taxon>Ovalentaria</taxon>
        <taxon>Pomacentridae</taxon>
        <taxon>Amphiprion</taxon>
    </lineage>
</organism>
<reference evidence="6 7" key="1">
    <citation type="submission" date="2018-03" db="EMBL/GenBank/DDBJ databases">
        <title>Finding Nemo's genes: A chromosome-scale reference assembly of the genome of the orange clownfish Amphiprion percula.</title>
        <authorList>
            <person name="Lehmann R."/>
        </authorList>
    </citation>
    <scope>NUCLEOTIDE SEQUENCE</scope>
</reference>
<feature type="compositionally biased region" description="Polar residues" evidence="4">
    <location>
        <begin position="169"/>
        <end position="178"/>
    </location>
</feature>
<dbReference type="Pfam" id="PF13821">
    <property type="entry name" value="DUF4187"/>
    <property type="match status" value="1"/>
</dbReference>
<dbReference type="InterPro" id="IPR025239">
    <property type="entry name" value="DUF4187"/>
</dbReference>
<reference evidence="6" key="2">
    <citation type="submission" date="2025-08" db="UniProtKB">
        <authorList>
            <consortium name="Ensembl"/>
        </authorList>
    </citation>
    <scope>IDENTIFICATION</scope>
</reference>
<accession>A0A3P8UCQ5</accession>
<feature type="compositionally biased region" description="Basic and acidic residues" evidence="4">
    <location>
        <begin position="35"/>
        <end position="61"/>
    </location>
</feature>
<dbReference type="AlphaFoldDB" id="A0A3P8UCQ5"/>
<keyword evidence="7" id="KW-1185">Reference proteome</keyword>
<feature type="region of interest" description="Disordered" evidence="4">
    <location>
        <begin position="131"/>
        <end position="211"/>
    </location>
</feature>
<dbReference type="Ensembl" id="ENSAPET00000034187.1">
    <property type="protein sequence ID" value="ENSAPEP00000033313.1"/>
    <property type="gene ID" value="ENSAPEG00000023659.1"/>
</dbReference>
<dbReference type="GeneTree" id="ENSGT00440000039029"/>
<dbReference type="SMART" id="SM00443">
    <property type="entry name" value="G_patch"/>
    <property type="match status" value="1"/>
</dbReference>
<dbReference type="InterPro" id="IPR039249">
    <property type="entry name" value="GPATCH11"/>
</dbReference>
<dbReference type="PANTHER" id="PTHR21032:SF0">
    <property type="entry name" value="G PATCH DOMAIN-CONTAINING PROTEIN 11"/>
    <property type="match status" value="1"/>
</dbReference>
<evidence type="ECO:0000256" key="2">
    <source>
        <dbReference type="ARBA" id="ARBA00021978"/>
    </source>
</evidence>
<name>A0A3P8UCQ5_AMPPE</name>
<feature type="compositionally biased region" description="Basic and acidic residues" evidence="4">
    <location>
        <begin position="131"/>
        <end position="165"/>
    </location>
</feature>
<dbReference type="InterPro" id="IPR000467">
    <property type="entry name" value="G_patch_dom"/>
</dbReference>
<feature type="compositionally biased region" description="Acidic residues" evidence="4">
    <location>
        <begin position="194"/>
        <end position="211"/>
    </location>
</feature>
<dbReference type="PROSITE" id="PS50174">
    <property type="entry name" value="G_PATCH"/>
    <property type="match status" value="1"/>
</dbReference>
<dbReference type="OMA" id="DYMNMVI"/>
<evidence type="ECO:0000256" key="1">
    <source>
        <dbReference type="ARBA" id="ARBA00007140"/>
    </source>
</evidence>
<dbReference type="SMART" id="SM01173">
    <property type="entry name" value="DUF4187"/>
    <property type="match status" value="1"/>
</dbReference>
<sequence>MSDEEEDYMSDAFLSKIQDVKPGVNMVRRVKEAMKKEVQQKEKNIKNRQKTYKEQEKESRETALQSSISNDNKGFALLQKMGYKAGQGLGKEGAGRVDPIPLNIKKDRGGIGMEEVKKRKAEEELERYRQKVRAEQQNETKSLEDFRSRVRTEREERKIEGDLRRSQRTCEQLDSQKGITVPREDWYWPKANADDEEDGLKGEEEDEEKDEEEIMELTSFDKLQILTLYLRGVHFYCIWCGTTYNDEEDLCSNCPGDTAADHD</sequence>
<feature type="domain" description="G-patch" evidence="5">
    <location>
        <begin position="70"/>
        <end position="116"/>
    </location>
</feature>
<evidence type="ECO:0000256" key="4">
    <source>
        <dbReference type="SAM" id="MobiDB-lite"/>
    </source>
</evidence>
<dbReference type="Proteomes" id="UP000265080">
    <property type="component" value="Chromosome 20"/>
</dbReference>
<evidence type="ECO:0000259" key="5">
    <source>
        <dbReference type="PROSITE" id="PS50174"/>
    </source>
</evidence>